<gene>
    <name evidence="2" type="ORF">NCTC12224_02145</name>
</gene>
<dbReference type="InterPro" id="IPR015947">
    <property type="entry name" value="PUA-like_sf"/>
</dbReference>
<accession>A0A380KFK7</accession>
<dbReference type="EMBL" id="UHFN01000007">
    <property type="protein sequence ID" value="SUN62936.1"/>
    <property type="molecule type" value="Genomic_DNA"/>
</dbReference>
<dbReference type="AlphaFoldDB" id="A0A380KFK7"/>
<dbReference type="PIRSF" id="PIRSF021320">
    <property type="entry name" value="DUF984"/>
    <property type="match status" value="1"/>
</dbReference>
<dbReference type="InterPro" id="IPR009326">
    <property type="entry name" value="DUF984"/>
</dbReference>
<protein>
    <submittedName>
        <fullName evidence="2">ASCH domain-containing protein</fullName>
    </submittedName>
</protein>
<keyword evidence="3" id="KW-1185">Reference proteome</keyword>
<dbReference type="Gene3D" id="3.10.400.10">
    <property type="entry name" value="Sulfate adenylyltransferase"/>
    <property type="match status" value="1"/>
</dbReference>
<dbReference type="InterPro" id="IPR007374">
    <property type="entry name" value="ASCH_domain"/>
</dbReference>
<proteinExistence type="predicted"/>
<dbReference type="CDD" id="cd06553">
    <property type="entry name" value="ASCH_Ef3133_like"/>
    <property type="match status" value="1"/>
</dbReference>
<dbReference type="SUPFAM" id="SSF88697">
    <property type="entry name" value="PUA domain-like"/>
    <property type="match status" value="1"/>
</dbReference>
<sequence length="152" mass="17181">MIKAESMWQDFLATRPDITQDMDAWAFGVEANTLADLVLKGIKTATASAYDLYELDKEPLPQEGTYDVVLDSKDEAVCIIEITKVSLVPFSQVSAQHAYKEGEGDRSLAYWQKVHETIFSKWFDECGLTFSPDSVIVLEEFEVVYPEKEDAK</sequence>
<evidence type="ECO:0000313" key="3">
    <source>
        <dbReference type="Proteomes" id="UP000254924"/>
    </source>
</evidence>
<evidence type="ECO:0000313" key="2">
    <source>
        <dbReference type="EMBL" id="SUN62936.1"/>
    </source>
</evidence>
<dbReference type="PANTHER" id="PTHR39203">
    <property type="entry name" value="CYTOPLASMIC PROTEIN-RELATED"/>
    <property type="match status" value="1"/>
</dbReference>
<reference evidence="2 3" key="1">
    <citation type="submission" date="2018-06" db="EMBL/GenBank/DDBJ databases">
        <authorList>
            <consortium name="Pathogen Informatics"/>
            <person name="Doyle S."/>
        </authorList>
    </citation>
    <scope>NUCLEOTIDE SEQUENCE [LARGE SCALE GENOMIC DNA]</scope>
    <source>
        <strain evidence="2 3">NCTC12224</strain>
    </source>
</reference>
<organism evidence="2 3">
    <name type="scientific">Streptococcus hyointestinalis</name>
    <dbReference type="NCBI Taxonomy" id="1337"/>
    <lineage>
        <taxon>Bacteria</taxon>
        <taxon>Bacillati</taxon>
        <taxon>Bacillota</taxon>
        <taxon>Bacilli</taxon>
        <taxon>Lactobacillales</taxon>
        <taxon>Streptococcaceae</taxon>
        <taxon>Streptococcus</taxon>
    </lineage>
</organism>
<dbReference type="Pfam" id="PF04266">
    <property type="entry name" value="ASCH"/>
    <property type="match status" value="1"/>
</dbReference>
<feature type="domain" description="ASCH" evidence="1">
    <location>
        <begin position="25"/>
        <end position="145"/>
    </location>
</feature>
<dbReference type="PANTHER" id="PTHR39203:SF1">
    <property type="entry name" value="CYTOPLASMIC PROTEIN"/>
    <property type="match status" value="1"/>
</dbReference>
<dbReference type="SMART" id="SM01022">
    <property type="entry name" value="ASCH"/>
    <property type="match status" value="1"/>
</dbReference>
<evidence type="ECO:0000259" key="1">
    <source>
        <dbReference type="SMART" id="SM01022"/>
    </source>
</evidence>
<dbReference type="Proteomes" id="UP000254924">
    <property type="component" value="Unassembled WGS sequence"/>
</dbReference>
<name>A0A380KFK7_9STRE</name>